<dbReference type="Proteomes" id="UP001597380">
    <property type="component" value="Unassembled WGS sequence"/>
</dbReference>
<comment type="caution">
    <text evidence="11">The sequence shown here is derived from an EMBL/GenBank/DDBJ whole genome shotgun (WGS) entry which is preliminary data.</text>
</comment>
<dbReference type="NCBIfam" id="TIGR01469">
    <property type="entry name" value="cobA_cysG_Cterm"/>
    <property type="match status" value="1"/>
</dbReference>
<dbReference type="Gene3D" id="3.40.1010.10">
    <property type="entry name" value="Cobalt-precorrin-4 Transmethylase, Domain 1"/>
    <property type="match status" value="1"/>
</dbReference>
<dbReference type="SUPFAM" id="SSF53790">
    <property type="entry name" value="Tetrapyrrole methylase"/>
    <property type="match status" value="1"/>
</dbReference>
<name>A0ABW4XLM4_9GAMM</name>
<evidence type="ECO:0000256" key="5">
    <source>
        <dbReference type="ARBA" id="ARBA00022679"/>
    </source>
</evidence>
<evidence type="ECO:0000313" key="11">
    <source>
        <dbReference type="EMBL" id="MFD2096406.1"/>
    </source>
</evidence>
<dbReference type="PROSITE" id="PS00839">
    <property type="entry name" value="SUMT_1"/>
    <property type="match status" value="1"/>
</dbReference>
<keyword evidence="4 9" id="KW-0489">Methyltransferase</keyword>
<dbReference type="Pfam" id="PF00590">
    <property type="entry name" value="TP_methylase"/>
    <property type="match status" value="1"/>
</dbReference>
<evidence type="ECO:0000256" key="3">
    <source>
        <dbReference type="ARBA" id="ARBA00012162"/>
    </source>
</evidence>
<evidence type="ECO:0000256" key="6">
    <source>
        <dbReference type="ARBA" id="ARBA00022691"/>
    </source>
</evidence>
<dbReference type="CDD" id="cd11642">
    <property type="entry name" value="SUMT"/>
    <property type="match status" value="1"/>
</dbReference>
<sequence length="273" mass="29614">MKDLLSPLRLCAENLAQQMTEQWPPVAVSLVGAGPGDPGLLTIKALIRLQQADVVMYDYLVSEPIMSLVPETVERVCVGKRAGNHSVPQADINRLMAERAAAGQRVVRLKGGDPFIYGRGGEELELLVEQNIPFEVVPGITAASGCAAYAGIPLTHRDYAQTAMFVTGHRQQGADDLDWQALAKRSHTLVVYMGVMRSAVIQEQLIGHGREADTPFVIVERGTSDKQRIVKGKLSQLSEIVESANVGSPALIIIGEVVELAERLAWFTPDPNN</sequence>
<feature type="domain" description="Tetrapyrrole methylase" evidence="10">
    <location>
        <begin position="28"/>
        <end position="237"/>
    </location>
</feature>
<evidence type="ECO:0000256" key="2">
    <source>
        <dbReference type="ARBA" id="ARBA00005879"/>
    </source>
</evidence>
<dbReference type="PROSITE" id="PS00840">
    <property type="entry name" value="SUMT_2"/>
    <property type="match status" value="1"/>
</dbReference>
<evidence type="ECO:0000313" key="12">
    <source>
        <dbReference type="Proteomes" id="UP001597380"/>
    </source>
</evidence>
<accession>A0ABW4XLM4</accession>
<evidence type="ECO:0000259" key="10">
    <source>
        <dbReference type="Pfam" id="PF00590"/>
    </source>
</evidence>
<dbReference type="GO" id="GO:0032259">
    <property type="term" value="P:methylation"/>
    <property type="evidence" value="ECO:0007669"/>
    <property type="project" value="UniProtKB-KW"/>
</dbReference>
<dbReference type="NCBIfam" id="NF004790">
    <property type="entry name" value="PRK06136.1"/>
    <property type="match status" value="1"/>
</dbReference>
<dbReference type="PANTHER" id="PTHR45790">
    <property type="entry name" value="SIROHEME SYNTHASE-RELATED"/>
    <property type="match status" value="1"/>
</dbReference>
<evidence type="ECO:0000256" key="7">
    <source>
        <dbReference type="ARBA" id="ARBA00023244"/>
    </source>
</evidence>
<dbReference type="InterPro" id="IPR000878">
    <property type="entry name" value="4pyrrol_Mease"/>
</dbReference>
<comment type="pathway">
    <text evidence="8">Porphyrin-containing compound metabolism; siroheme biosynthesis; precorrin-2 from uroporphyrinogen III: step 1/1.</text>
</comment>
<comment type="similarity">
    <text evidence="2 9">Belongs to the precorrin methyltransferase family.</text>
</comment>
<evidence type="ECO:0000256" key="8">
    <source>
        <dbReference type="ARBA" id="ARBA00025705"/>
    </source>
</evidence>
<dbReference type="Gene3D" id="3.30.950.10">
    <property type="entry name" value="Methyltransferase, Cobalt-precorrin-4 Transmethylase, Domain 2"/>
    <property type="match status" value="1"/>
</dbReference>
<evidence type="ECO:0000256" key="9">
    <source>
        <dbReference type="RuleBase" id="RU003960"/>
    </source>
</evidence>
<gene>
    <name evidence="11" type="primary">cobA</name>
    <name evidence="11" type="ORF">ACFSJ3_10460</name>
</gene>
<dbReference type="RefSeq" id="WP_345339209.1">
    <property type="nucleotide sequence ID" value="NZ_BAABLI010000008.1"/>
</dbReference>
<protein>
    <recommendedName>
        <fullName evidence="3">uroporphyrinogen-III C-methyltransferase</fullName>
        <ecNumber evidence="3">2.1.1.107</ecNumber>
    </recommendedName>
</protein>
<dbReference type="EC" id="2.1.1.107" evidence="3"/>
<evidence type="ECO:0000256" key="1">
    <source>
        <dbReference type="ARBA" id="ARBA00004953"/>
    </source>
</evidence>
<comment type="pathway">
    <text evidence="1">Cofactor biosynthesis; adenosylcobalamin biosynthesis.</text>
</comment>
<keyword evidence="5 9" id="KW-0808">Transferase</keyword>
<dbReference type="PANTHER" id="PTHR45790:SF1">
    <property type="entry name" value="SIROHEME SYNTHASE"/>
    <property type="match status" value="1"/>
</dbReference>
<reference evidence="12" key="1">
    <citation type="journal article" date="2019" name="Int. J. Syst. Evol. Microbiol.">
        <title>The Global Catalogue of Microorganisms (GCM) 10K type strain sequencing project: providing services to taxonomists for standard genome sequencing and annotation.</title>
        <authorList>
            <consortium name="The Broad Institute Genomics Platform"/>
            <consortium name="The Broad Institute Genome Sequencing Center for Infectious Disease"/>
            <person name="Wu L."/>
            <person name="Ma J."/>
        </authorList>
    </citation>
    <scope>NUCLEOTIDE SEQUENCE [LARGE SCALE GENOMIC DNA]</scope>
    <source>
        <strain evidence="12">CGMCC 1.10992</strain>
    </source>
</reference>
<dbReference type="GO" id="GO:0004851">
    <property type="term" value="F:uroporphyrin-III C-methyltransferase activity"/>
    <property type="evidence" value="ECO:0007669"/>
    <property type="project" value="UniProtKB-EC"/>
</dbReference>
<evidence type="ECO:0000256" key="4">
    <source>
        <dbReference type="ARBA" id="ARBA00022603"/>
    </source>
</evidence>
<keyword evidence="7" id="KW-0627">Porphyrin biosynthesis</keyword>
<dbReference type="InterPro" id="IPR035996">
    <property type="entry name" value="4pyrrol_Methylase_sf"/>
</dbReference>
<dbReference type="InterPro" id="IPR014776">
    <property type="entry name" value="4pyrrole_Mease_sub2"/>
</dbReference>
<dbReference type="InterPro" id="IPR006366">
    <property type="entry name" value="CobA/CysG_C"/>
</dbReference>
<dbReference type="EMBL" id="JBHUHT010000012">
    <property type="protein sequence ID" value="MFD2096406.1"/>
    <property type="molecule type" value="Genomic_DNA"/>
</dbReference>
<proteinExistence type="inferred from homology"/>
<keyword evidence="6" id="KW-0949">S-adenosyl-L-methionine</keyword>
<organism evidence="11 12">
    <name type="scientific">Corallincola platygyrae</name>
    <dbReference type="NCBI Taxonomy" id="1193278"/>
    <lineage>
        <taxon>Bacteria</taxon>
        <taxon>Pseudomonadati</taxon>
        <taxon>Pseudomonadota</taxon>
        <taxon>Gammaproteobacteria</taxon>
        <taxon>Alteromonadales</taxon>
        <taxon>Psychromonadaceae</taxon>
        <taxon>Corallincola</taxon>
    </lineage>
</organism>
<dbReference type="InterPro" id="IPR014777">
    <property type="entry name" value="4pyrrole_Mease_sub1"/>
</dbReference>
<keyword evidence="12" id="KW-1185">Reference proteome</keyword>
<dbReference type="InterPro" id="IPR050161">
    <property type="entry name" value="Siro_Cobalamin_biosynth"/>
</dbReference>
<dbReference type="InterPro" id="IPR003043">
    <property type="entry name" value="Uropor_MeTrfase_CS"/>
</dbReference>